<feature type="compositionally biased region" description="Low complexity" evidence="1">
    <location>
        <begin position="454"/>
        <end position="465"/>
    </location>
</feature>
<dbReference type="InterPro" id="IPR016712">
    <property type="entry name" value="Rbsml_bS1m-like"/>
</dbReference>
<dbReference type="GO" id="GO:0003735">
    <property type="term" value="F:structural constituent of ribosome"/>
    <property type="evidence" value="ECO:0007669"/>
    <property type="project" value="TreeGrafter"/>
</dbReference>
<proteinExistence type="predicted"/>
<reference evidence="2" key="1">
    <citation type="journal article" date="2023" name="Mol. Phylogenet. Evol.">
        <title>Genome-scale phylogeny and comparative genomics of the fungal order Sordariales.</title>
        <authorList>
            <person name="Hensen N."/>
            <person name="Bonometti L."/>
            <person name="Westerberg I."/>
            <person name="Brannstrom I.O."/>
            <person name="Guillou S."/>
            <person name="Cros-Aarteil S."/>
            <person name="Calhoun S."/>
            <person name="Haridas S."/>
            <person name="Kuo A."/>
            <person name="Mondo S."/>
            <person name="Pangilinan J."/>
            <person name="Riley R."/>
            <person name="LaButti K."/>
            <person name="Andreopoulos B."/>
            <person name="Lipzen A."/>
            <person name="Chen C."/>
            <person name="Yan M."/>
            <person name="Daum C."/>
            <person name="Ng V."/>
            <person name="Clum A."/>
            <person name="Steindorff A."/>
            <person name="Ohm R.A."/>
            <person name="Martin F."/>
            <person name="Silar P."/>
            <person name="Natvig D.O."/>
            <person name="Lalanne C."/>
            <person name="Gautier V."/>
            <person name="Ament-Velasquez S.L."/>
            <person name="Kruys A."/>
            <person name="Hutchinson M.I."/>
            <person name="Powell A.J."/>
            <person name="Barry K."/>
            <person name="Miller A.N."/>
            <person name="Grigoriev I.V."/>
            <person name="Debuchy R."/>
            <person name="Gladieux P."/>
            <person name="Hiltunen Thoren M."/>
            <person name="Johannesson H."/>
        </authorList>
    </citation>
    <scope>NUCLEOTIDE SEQUENCE</scope>
    <source>
        <strain evidence="2">FGSC 1904</strain>
    </source>
</reference>
<organism evidence="2 3">
    <name type="scientific">Sordaria brevicollis</name>
    <dbReference type="NCBI Taxonomy" id="83679"/>
    <lineage>
        <taxon>Eukaryota</taxon>
        <taxon>Fungi</taxon>
        <taxon>Dikarya</taxon>
        <taxon>Ascomycota</taxon>
        <taxon>Pezizomycotina</taxon>
        <taxon>Sordariomycetes</taxon>
        <taxon>Sordariomycetidae</taxon>
        <taxon>Sordariales</taxon>
        <taxon>Sordariaceae</taxon>
        <taxon>Sordaria</taxon>
    </lineage>
</organism>
<evidence type="ECO:0000256" key="1">
    <source>
        <dbReference type="SAM" id="MobiDB-lite"/>
    </source>
</evidence>
<evidence type="ECO:0000313" key="3">
    <source>
        <dbReference type="Proteomes" id="UP001281003"/>
    </source>
</evidence>
<evidence type="ECO:0000313" key="2">
    <source>
        <dbReference type="EMBL" id="KAK3398252.1"/>
    </source>
</evidence>
<accession>A0AAE0PEC3</accession>
<dbReference type="GO" id="GO:0070124">
    <property type="term" value="P:mitochondrial translational initiation"/>
    <property type="evidence" value="ECO:0007669"/>
    <property type="project" value="TreeGrafter"/>
</dbReference>
<protein>
    <submittedName>
        <fullName evidence="2">Mitochondrial ribosomal protein MRP51</fullName>
    </submittedName>
</protein>
<dbReference type="Proteomes" id="UP001281003">
    <property type="component" value="Unassembled WGS sequence"/>
</dbReference>
<dbReference type="PANTHER" id="PTHR28058:SF1">
    <property type="entry name" value="SMALL RIBOSOMAL SUBUNIT PROTEIN BS1M"/>
    <property type="match status" value="1"/>
</dbReference>
<dbReference type="EMBL" id="JAUTDP010000006">
    <property type="protein sequence ID" value="KAK3398252.1"/>
    <property type="molecule type" value="Genomic_DNA"/>
</dbReference>
<reference evidence="2" key="2">
    <citation type="submission" date="2023-07" db="EMBL/GenBank/DDBJ databases">
        <authorList>
            <consortium name="Lawrence Berkeley National Laboratory"/>
            <person name="Haridas S."/>
            <person name="Hensen N."/>
            <person name="Bonometti L."/>
            <person name="Westerberg I."/>
            <person name="Brannstrom I.O."/>
            <person name="Guillou S."/>
            <person name="Cros-Aarteil S."/>
            <person name="Calhoun S."/>
            <person name="Kuo A."/>
            <person name="Mondo S."/>
            <person name="Pangilinan J."/>
            <person name="Riley R."/>
            <person name="LaButti K."/>
            <person name="Andreopoulos B."/>
            <person name="Lipzen A."/>
            <person name="Chen C."/>
            <person name="Yanf M."/>
            <person name="Daum C."/>
            <person name="Ng V."/>
            <person name="Clum A."/>
            <person name="Steindorff A."/>
            <person name="Ohm R."/>
            <person name="Martin F."/>
            <person name="Silar P."/>
            <person name="Natvig D."/>
            <person name="Lalanne C."/>
            <person name="Gautier V."/>
            <person name="Ament-velasquez S.L."/>
            <person name="Kruys A."/>
            <person name="Hutchinson M.I."/>
            <person name="Powell A.J."/>
            <person name="Barry K."/>
            <person name="Miller A.N."/>
            <person name="Grigoriev I.V."/>
            <person name="Debuchy R."/>
            <person name="Gladieux P."/>
            <person name="Thoren M.H."/>
            <person name="Johannesson H."/>
        </authorList>
    </citation>
    <scope>NUCLEOTIDE SEQUENCE</scope>
    <source>
        <strain evidence="2">FGSC 1904</strain>
    </source>
</reference>
<comment type="caution">
    <text evidence="2">The sequence shown here is derived from an EMBL/GenBank/DDBJ whole genome shotgun (WGS) entry which is preliminary data.</text>
</comment>
<keyword evidence="2" id="KW-0689">Ribosomal protein</keyword>
<sequence length="473" mass="51865">MASTRGMSPGAALLRTSRMFSLPAAIPSPPGNKFEIGNSRTVTEAYPTHQVITTFDSSRDRGDWGLKRPLPLKSTTGTTYPMVKVKQMDSIEQITDFASGTQHGLTLKKFQALNIPISTPSELNDPSRVLRPAQRSVFEADTDVTAFSPDQKIQEAERRWKFTGPWLAGMTPGEFKEYLTKTVRPKRAEFRKFIQKKLAAQKTEAANRELQEQAALRGDAVAAKQKPFKPESISDEEVTEYLRQLRNDNQVLYDLVGQFLDLAPLKPPQAAEARVQNSLMINLRATDSPYGARGPPITHPSAGISYLRTSAYLDNHPIYGPQKSHPPVEARVLKPRRGGLGNDAKVGVAGFVADGPLGSTHSNLKNATLMEKFDPNIEGGAKIWVNVDKATVDSTGRIQLTVNDAKATDVLIAKELIGEVSEPIFGSAPVRQQQKSFKRIAMTAERLRGRYMDSSSPSAPTMSGSSGYGLDKE</sequence>
<dbReference type="PANTHER" id="PTHR28058">
    <property type="entry name" value="37S RIBOSOMAL PROTEIN MRP51, MITOCHONDRIAL"/>
    <property type="match status" value="1"/>
</dbReference>
<name>A0AAE0PEC3_SORBR</name>
<dbReference type="Pfam" id="PF11709">
    <property type="entry name" value="Mit_ribos_Mrp51"/>
    <property type="match status" value="1"/>
</dbReference>
<keyword evidence="2" id="KW-0687">Ribonucleoprotein</keyword>
<dbReference type="AlphaFoldDB" id="A0AAE0PEC3"/>
<dbReference type="GO" id="GO:0005763">
    <property type="term" value="C:mitochondrial small ribosomal subunit"/>
    <property type="evidence" value="ECO:0007669"/>
    <property type="project" value="TreeGrafter"/>
</dbReference>
<gene>
    <name evidence="2" type="ORF">B0T20DRAFT_410600</name>
</gene>
<feature type="region of interest" description="Disordered" evidence="1">
    <location>
        <begin position="449"/>
        <end position="473"/>
    </location>
</feature>
<keyword evidence="3" id="KW-1185">Reference proteome</keyword>